<evidence type="ECO:0000313" key="4">
    <source>
        <dbReference type="Proteomes" id="UP001143548"/>
    </source>
</evidence>
<organism evidence="3 4">
    <name type="scientific">Aspergillus brasiliensis</name>
    <dbReference type="NCBI Taxonomy" id="319629"/>
    <lineage>
        <taxon>Eukaryota</taxon>
        <taxon>Fungi</taxon>
        <taxon>Dikarya</taxon>
        <taxon>Ascomycota</taxon>
        <taxon>Pezizomycotina</taxon>
        <taxon>Eurotiomycetes</taxon>
        <taxon>Eurotiomycetidae</taxon>
        <taxon>Eurotiales</taxon>
        <taxon>Aspergillaceae</taxon>
        <taxon>Aspergillus</taxon>
        <taxon>Aspergillus subgen. Circumdati</taxon>
    </lineage>
</organism>
<evidence type="ECO:0000313" key="3">
    <source>
        <dbReference type="EMBL" id="GKZ26499.1"/>
    </source>
</evidence>
<dbReference type="InterPro" id="IPR057684">
    <property type="entry name" value="DUF7924"/>
</dbReference>
<feature type="domain" description="DUF7924" evidence="2">
    <location>
        <begin position="228"/>
        <end position="405"/>
    </location>
</feature>
<dbReference type="PANTHER" id="PTHR42470:SF1">
    <property type="entry name" value="VAST DOMAIN-CONTAINING PROTEIN"/>
    <property type="match status" value="1"/>
</dbReference>
<proteinExistence type="predicted"/>
<name>A0A9W5Z1B4_9EURO</name>
<sequence length="427" mass="46970">MKRSAEYAFSANEPGDKQIRPSQDLTPDTSLPLTEEYLAQFDMASGVNPVFPAPSIASTSRSRSSSPQKLSESTYRSRTLSRAGIYVDVNVPEGVRDRINIALETHTADAAVLKDLASKLQQKSMTLTAAQAGEADWTSLLHDTVEQLMPQNLLLVQKRDWQPDVKPSLHKPSNCQLSLLGKRLCDKTRGQELRISQSNIPSEGPPLETARQNESTLSKQAPAITTASGQTPMTPFFLKNPRPDICVGIADESLSNALRFRQVANAKYLLNDLQEFRGLISDPGLTPLYVRFPFFLVEAQSGATGGNLYQAQNQAAVGGASAIGMLKQLYKACEGPSMSMLDTHQLLTFSVTTEGPACELWAHFWDEADGSYCMANIDMWRTTHKERAVDFVTKLSSILNWGSSTYQDNMVEKLICLSSHDTQTDDA</sequence>
<protein>
    <recommendedName>
        <fullName evidence="2">DUF7924 domain-containing protein</fullName>
    </recommendedName>
</protein>
<feature type="region of interest" description="Disordered" evidence="1">
    <location>
        <begin position="55"/>
        <end position="75"/>
    </location>
</feature>
<comment type="caution">
    <text evidence="3">The sequence shown here is derived from an EMBL/GenBank/DDBJ whole genome shotgun (WGS) entry which is preliminary data.</text>
</comment>
<accession>A0A9W5Z1B4</accession>
<dbReference type="AlphaFoldDB" id="A0A9W5Z1B4"/>
<dbReference type="PANTHER" id="PTHR42470">
    <property type="entry name" value="VAST DOMAIN-CONTAINING PROTEIN"/>
    <property type="match status" value="1"/>
</dbReference>
<dbReference type="Pfam" id="PF25545">
    <property type="entry name" value="DUF7924"/>
    <property type="match status" value="1"/>
</dbReference>
<gene>
    <name evidence="3" type="ORF">AbraCBS73388_002586</name>
</gene>
<feature type="region of interest" description="Disordered" evidence="1">
    <location>
        <begin position="1"/>
        <end position="30"/>
    </location>
</feature>
<dbReference type="Proteomes" id="UP001143548">
    <property type="component" value="Unassembled WGS sequence"/>
</dbReference>
<feature type="compositionally biased region" description="Polar residues" evidence="1">
    <location>
        <begin position="20"/>
        <end position="30"/>
    </location>
</feature>
<feature type="compositionally biased region" description="Low complexity" evidence="1">
    <location>
        <begin position="55"/>
        <end position="73"/>
    </location>
</feature>
<dbReference type="EMBL" id="BROQ01000149">
    <property type="protein sequence ID" value="GKZ26499.1"/>
    <property type="molecule type" value="Genomic_DNA"/>
</dbReference>
<reference evidence="3" key="1">
    <citation type="submission" date="2022-07" db="EMBL/GenBank/DDBJ databases">
        <title>Taxonomy of Aspergillus series Nigri: significant species reduction supported by multi-species coalescent approaches.</title>
        <authorList>
            <person name="Bian C."/>
            <person name="Kusuya Y."/>
            <person name="Sklenar F."/>
            <person name="D'hooge E."/>
            <person name="Yaguchi T."/>
            <person name="Takahashi H."/>
            <person name="Hubka V."/>
        </authorList>
    </citation>
    <scope>NUCLEOTIDE SEQUENCE</scope>
    <source>
        <strain evidence="3">CBS 733.88</strain>
    </source>
</reference>
<evidence type="ECO:0000256" key="1">
    <source>
        <dbReference type="SAM" id="MobiDB-lite"/>
    </source>
</evidence>
<evidence type="ECO:0000259" key="2">
    <source>
        <dbReference type="Pfam" id="PF25545"/>
    </source>
</evidence>